<evidence type="ECO:0000256" key="1">
    <source>
        <dbReference type="SAM" id="MobiDB-lite"/>
    </source>
</evidence>
<organism evidence="2 3">
    <name type="scientific">Puccinia striiformis</name>
    <dbReference type="NCBI Taxonomy" id="27350"/>
    <lineage>
        <taxon>Eukaryota</taxon>
        <taxon>Fungi</taxon>
        <taxon>Dikarya</taxon>
        <taxon>Basidiomycota</taxon>
        <taxon>Pucciniomycotina</taxon>
        <taxon>Pucciniomycetes</taxon>
        <taxon>Pucciniales</taxon>
        <taxon>Pucciniaceae</taxon>
        <taxon>Puccinia</taxon>
    </lineage>
</organism>
<keyword evidence="3" id="KW-1185">Reference proteome</keyword>
<accession>A0A2S4WFE5</accession>
<feature type="compositionally biased region" description="Polar residues" evidence="1">
    <location>
        <begin position="53"/>
        <end position="62"/>
    </location>
</feature>
<reference evidence="3" key="2">
    <citation type="journal article" date="2018" name="BMC Genomics">
        <title>Genomic insights into host adaptation between the wheat stripe rust pathogen (Puccinia striiformis f. sp. tritici) and the barley stripe rust pathogen (Puccinia striiformis f. sp. hordei).</title>
        <authorList>
            <person name="Xia C."/>
            <person name="Wang M."/>
            <person name="Yin C."/>
            <person name="Cornejo O.E."/>
            <person name="Hulbert S.H."/>
            <person name="Chen X."/>
        </authorList>
    </citation>
    <scope>NUCLEOTIDE SEQUENCE [LARGE SCALE GENOMIC DNA]</scope>
    <source>
        <strain evidence="3">93TX-2</strain>
    </source>
</reference>
<gene>
    <name evidence="2" type="ORF">PSHT_03499</name>
</gene>
<comment type="caution">
    <text evidence="2">The sequence shown here is derived from an EMBL/GenBank/DDBJ whole genome shotgun (WGS) entry which is preliminary data.</text>
</comment>
<feature type="non-terminal residue" evidence="2">
    <location>
        <position position="1"/>
    </location>
</feature>
<feature type="region of interest" description="Disordered" evidence="1">
    <location>
        <begin position="26"/>
        <end position="63"/>
    </location>
</feature>
<proteinExistence type="predicted"/>
<sequence length="100" mass="10615">FTPKPPQTGAVVQESGTAMFAHLNASTRPLAQPPTIVRQPQRASEYSGGGNFSAPQPTSTRPSLHLQGLNDALACVCWTFDVATALVPRPQAGLRSWKSS</sequence>
<dbReference type="VEuPathDB" id="FungiDB:PSHT_03499"/>
<dbReference type="AlphaFoldDB" id="A0A2S4WFE5"/>
<reference evidence="3" key="3">
    <citation type="journal article" date="2018" name="Mol. Plant Microbe Interact.">
        <title>Genome sequence resources for the wheat stripe rust pathogen (Puccinia striiformis f. sp. tritici) and the barley stripe rust pathogen (Puccinia striiformis f. sp. hordei).</title>
        <authorList>
            <person name="Xia C."/>
            <person name="Wang M."/>
            <person name="Yin C."/>
            <person name="Cornejo O.E."/>
            <person name="Hulbert S.H."/>
            <person name="Chen X."/>
        </authorList>
    </citation>
    <scope>NUCLEOTIDE SEQUENCE [LARGE SCALE GENOMIC DNA]</scope>
    <source>
        <strain evidence="3">93TX-2</strain>
    </source>
</reference>
<dbReference type="Proteomes" id="UP000238274">
    <property type="component" value="Unassembled WGS sequence"/>
</dbReference>
<name>A0A2S4WFE5_9BASI</name>
<reference evidence="2 3" key="1">
    <citation type="submission" date="2017-12" db="EMBL/GenBank/DDBJ databases">
        <title>Gene loss provides genomic basis for host adaptation in cereal stripe rust fungi.</title>
        <authorList>
            <person name="Xia C."/>
        </authorList>
    </citation>
    <scope>NUCLEOTIDE SEQUENCE [LARGE SCALE GENOMIC DNA]</scope>
    <source>
        <strain evidence="2 3">93TX-2</strain>
    </source>
</reference>
<evidence type="ECO:0000313" key="2">
    <source>
        <dbReference type="EMBL" id="POW20438.1"/>
    </source>
</evidence>
<dbReference type="EMBL" id="PKSM01000033">
    <property type="protein sequence ID" value="POW20438.1"/>
    <property type="molecule type" value="Genomic_DNA"/>
</dbReference>
<evidence type="ECO:0000313" key="3">
    <source>
        <dbReference type="Proteomes" id="UP000238274"/>
    </source>
</evidence>
<protein>
    <submittedName>
        <fullName evidence="2">Uncharacterized protein</fullName>
    </submittedName>
</protein>